<accession>A0A433D6G7</accession>
<proteinExistence type="predicted"/>
<organism evidence="1 2">
    <name type="scientific">Jimgerdemannia flammicorona</name>
    <dbReference type="NCBI Taxonomy" id="994334"/>
    <lineage>
        <taxon>Eukaryota</taxon>
        <taxon>Fungi</taxon>
        <taxon>Fungi incertae sedis</taxon>
        <taxon>Mucoromycota</taxon>
        <taxon>Mucoromycotina</taxon>
        <taxon>Endogonomycetes</taxon>
        <taxon>Endogonales</taxon>
        <taxon>Endogonaceae</taxon>
        <taxon>Jimgerdemannia</taxon>
    </lineage>
</organism>
<evidence type="ECO:0000313" key="1">
    <source>
        <dbReference type="EMBL" id="RUP46458.1"/>
    </source>
</evidence>
<comment type="caution">
    <text evidence="1">The sequence shown here is derived from an EMBL/GenBank/DDBJ whole genome shotgun (WGS) entry which is preliminary data.</text>
</comment>
<protein>
    <submittedName>
        <fullName evidence="1">Uncharacterized protein</fullName>
    </submittedName>
</protein>
<dbReference type="AlphaFoldDB" id="A0A433D6G7"/>
<gene>
    <name evidence="1" type="ORF">BC936DRAFT_146927</name>
</gene>
<dbReference type="Proteomes" id="UP000268093">
    <property type="component" value="Unassembled WGS sequence"/>
</dbReference>
<keyword evidence="2" id="KW-1185">Reference proteome</keyword>
<reference evidence="1 2" key="1">
    <citation type="journal article" date="2018" name="New Phytol.">
        <title>Phylogenomics of Endogonaceae and evolution of mycorrhizas within Mucoromycota.</title>
        <authorList>
            <person name="Chang Y."/>
            <person name="Desiro A."/>
            <person name="Na H."/>
            <person name="Sandor L."/>
            <person name="Lipzen A."/>
            <person name="Clum A."/>
            <person name="Barry K."/>
            <person name="Grigoriev I.V."/>
            <person name="Martin F.M."/>
            <person name="Stajich J.E."/>
            <person name="Smith M.E."/>
            <person name="Bonito G."/>
            <person name="Spatafora J.W."/>
        </authorList>
    </citation>
    <scope>NUCLEOTIDE SEQUENCE [LARGE SCALE GENOMIC DNA]</scope>
    <source>
        <strain evidence="1 2">GMNB39</strain>
    </source>
</reference>
<sequence length="50" mass="5783">MPSASILNSKAAATCSTSSWRTISSWLTLAPKKDSTIWHCYSDTWRYREW</sequence>
<name>A0A433D6G7_9FUNG</name>
<evidence type="ECO:0000313" key="2">
    <source>
        <dbReference type="Proteomes" id="UP000268093"/>
    </source>
</evidence>
<dbReference type="EMBL" id="RBNI01005806">
    <property type="protein sequence ID" value="RUP46458.1"/>
    <property type="molecule type" value="Genomic_DNA"/>
</dbReference>